<dbReference type="SMART" id="SM00823">
    <property type="entry name" value="PKS_PP"/>
    <property type="match status" value="1"/>
</dbReference>
<reference evidence="6 7" key="1">
    <citation type="submission" date="2020-11" db="EMBL/GenBank/DDBJ databases">
        <title>Complete genome sequence unveiled secondary metabolic potentials in Streptomyces solisilvae HNM0141.</title>
        <authorList>
            <person name="Huang X."/>
        </authorList>
    </citation>
    <scope>NUCLEOTIDE SEQUENCE [LARGE SCALE GENOMIC DNA]</scope>
    <source>
        <strain evidence="6 7">HNM0141</strain>
    </source>
</reference>
<dbReference type="InterPro" id="IPR050091">
    <property type="entry name" value="PKS_NRPS_Biosynth_Enz"/>
</dbReference>
<keyword evidence="4" id="KW-0511">Multifunctional enzyme</keyword>
<dbReference type="InterPro" id="IPR006162">
    <property type="entry name" value="Ppantetheine_attach_site"/>
</dbReference>
<accession>A0ABX6WJC9</accession>
<evidence type="ECO:0000256" key="1">
    <source>
        <dbReference type="ARBA" id="ARBA00022450"/>
    </source>
</evidence>
<feature type="domain" description="Carrier" evidence="5">
    <location>
        <begin position="92"/>
        <end position="167"/>
    </location>
</feature>
<dbReference type="SMART" id="SM01294">
    <property type="entry name" value="PKS_PP_betabranch"/>
    <property type="match status" value="1"/>
</dbReference>
<dbReference type="InterPro" id="IPR036736">
    <property type="entry name" value="ACP-like_sf"/>
</dbReference>
<keyword evidence="3" id="KW-0808">Transferase</keyword>
<dbReference type="Gene3D" id="1.10.1200.10">
    <property type="entry name" value="ACP-like"/>
    <property type="match status" value="1"/>
</dbReference>
<evidence type="ECO:0000256" key="3">
    <source>
        <dbReference type="ARBA" id="ARBA00022679"/>
    </source>
</evidence>
<dbReference type="EMBL" id="CP065050">
    <property type="protein sequence ID" value="QPI61488.1"/>
    <property type="molecule type" value="Genomic_DNA"/>
</dbReference>
<dbReference type="InterPro" id="IPR009081">
    <property type="entry name" value="PP-bd_ACP"/>
</dbReference>
<keyword evidence="7" id="KW-1185">Reference proteome</keyword>
<evidence type="ECO:0000313" key="6">
    <source>
        <dbReference type="EMBL" id="QPI61488.1"/>
    </source>
</evidence>
<name>A0ABX6WJC9_STRMQ</name>
<gene>
    <name evidence="6" type="ORF">I1A49_00730</name>
</gene>
<keyword evidence="2" id="KW-0597">Phosphoprotein</keyword>
<evidence type="ECO:0000256" key="2">
    <source>
        <dbReference type="ARBA" id="ARBA00022553"/>
    </source>
</evidence>
<organism evidence="6 7">
    <name type="scientific">Streptomyces malaysiensis</name>
    <dbReference type="NCBI Taxonomy" id="92644"/>
    <lineage>
        <taxon>Bacteria</taxon>
        <taxon>Bacillati</taxon>
        <taxon>Actinomycetota</taxon>
        <taxon>Actinomycetes</taxon>
        <taxon>Kitasatosporales</taxon>
        <taxon>Streptomycetaceae</taxon>
        <taxon>Streptomyces</taxon>
        <taxon>Streptomyces violaceusniger group</taxon>
    </lineage>
</organism>
<dbReference type="PROSITE" id="PS00012">
    <property type="entry name" value="PHOSPHOPANTETHEINE"/>
    <property type="match status" value="1"/>
</dbReference>
<sequence>MTAHLGRSDAQRSRRAGLLPLPADAALSLLDAALALDHPVLAPVHLNRTAPRTENVPHLLRDLFPTGTRPAAEPGGAWAERFAVLPEADRDRALLDLVRSEAARVLGHRAGTQIDAYQSFTDAGLDSLAAVELRNALAAALGQDLPATLLFDHPAPVDLAEHLRGLVVPAAHGTALRDLDRVGAVLAGLPSDDPVRGQLRERLRALLRHFEEPAAADPADGDDLKARVLSATADDIFTLIDTELGDA</sequence>
<dbReference type="Pfam" id="PF00550">
    <property type="entry name" value="PP-binding"/>
    <property type="match status" value="1"/>
</dbReference>
<dbReference type="SUPFAM" id="SSF47336">
    <property type="entry name" value="ACP-like"/>
    <property type="match status" value="1"/>
</dbReference>
<dbReference type="Proteomes" id="UP000663421">
    <property type="component" value="Chromosome"/>
</dbReference>
<keyword evidence="1" id="KW-0596">Phosphopantetheine</keyword>
<protein>
    <recommendedName>
        <fullName evidence="5">Carrier domain-containing protein</fullName>
    </recommendedName>
</protein>
<dbReference type="PANTHER" id="PTHR43775">
    <property type="entry name" value="FATTY ACID SYNTHASE"/>
    <property type="match status" value="1"/>
</dbReference>
<dbReference type="InterPro" id="IPR020806">
    <property type="entry name" value="PKS_PP-bd"/>
</dbReference>
<evidence type="ECO:0000259" key="5">
    <source>
        <dbReference type="PROSITE" id="PS50075"/>
    </source>
</evidence>
<dbReference type="PANTHER" id="PTHR43775:SF51">
    <property type="entry name" value="INACTIVE PHENOLPHTHIOCEROL SYNTHESIS POLYKETIDE SYNTHASE TYPE I PKS1-RELATED"/>
    <property type="match status" value="1"/>
</dbReference>
<evidence type="ECO:0000256" key="4">
    <source>
        <dbReference type="ARBA" id="ARBA00023268"/>
    </source>
</evidence>
<proteinExistence type="predicted"/>
<dbReference type="PROSITE" id="PS50075">
    <property type="entry name" value="CARRIER"/>
    <property type="match status" value="1"/>
</dbReference>
<dbReference type="Gene3D" id="3.40.50.720">
    <property type="entry name" value="NAD(P)-binding Rossmann-like Domain"/>
    <property type="match status" value="1"/>
</dbReference>
<evidence type="ECO:0000313" key="7">
    <source>
        <dbReference type="Proteomes" id="UP000663421"/>
    </source>
</evidence>